<protein>
    <submittedName>
        <fullName evidence="2">Uncharacterized protein</fullName>
    </submittedName>
</protein>
<feature type="region of interest" description="Disordered" evidence="1">
    <location>
        <begin position="23"/>
        <end position="42"/>
    </location>
</feature>
<organism evidence="2">
    <name type="scientific">human gut metagenome</name>
    <dbReference type="NCBI Taxonomy" id="408170"/>
    <lineage>
        <taxon>unclassified sequences</taxon>
        <taxon>metagenomes</taxon>
        <taxon>organismal metagenomes</taxon>
    </lineage>
</organism>
<name>K1T2R5_9ZZZZ</name>
<sequence>MDLAEMISKETLHMPPEPEVEVAEAESSTSLNSTATVQTTDREGNYRKGNYVSLHVPDYKTAVYEIKEVCGIKEISGQILAETQDHLILEGKDGKEISVAKKEIYDEMQTSIVEKAMSMDQNVRDQIDLIGNPKLSAPQMDQILNGINDGLQPLLVAQYANPKIPAWQMDIYRYGMLNGLGYDQIKVGCLQDWDSSRNNIDNMIKEQRGHIVSDLKANNYIPEKRLVHKIGRLNGLTGGKFNKVSDIVNSVKSGKISNRYGEASLLKEIGDDLQHQRRVMSPAAQQKIHADAVPTR</sequence>
<proteinExistence type="predicted"/>
<reference evidence="2" key="1">
    <citation type="journal article" date="2013" name="Environ. Microbiol.">
        <title>Microbiota from the distal guts of lean and obese adolescents exhibit partial functional redundancy besides clear differences in community structure.</title>
        <authorList>
            <person name="Ferrer M."/>
            <person name="Ruiz A."/>
            <person name="Lanza F."/>
            <person name="Haange S.B."/>
            <person name="Oberbach A."/>
            <person name="Till H."/>
            <person name="Bargiela R."/>
            <person name="Campoy C."/>
            <person name="Segura M.T."/>
            <person name="Richter M."/>
            <person name="von Bergen M."/>
            <person name="Seifert J."/>
            <person name="Suarez A."/>
        </authorList>
    </citation>
    <scope>NUCLEOTIDE SEQUENCE</scope>
</reference>
<evidence type="ECO:0000256" key="1">
    <source>
        <dbReference type="SAM" id="MobiDB-lite"/>
    </source>
</evidence>
<dbReference type="AlphaFoldDB" id="K1T2R5"/>
<comment type="caution">
    <text evidence="2">The sequence shown here is derived from an EMBL/GenBank/DDBJ whole genome shotgun (WGS) entry which is preliminary data.</text>
</comment>
<dbReference type="EMBL" id="AJWY01011062">
    <property type="protein sequence ID" value="EKC53791.1"/>
    <property type="molecule type" value="Genomic_DNA"/>
</dbReference>
<accession>K1T2R5</accession>
<gene>
    <name evidence="2" type="ORF">LEA_16186</name>
</gene>
<feature type="compositionally biased region" description="Polar residues" evidence="1">
    <location>
        <begin position="27"/>
        <end position="39"/>
    </location>
</feature>
<evidence type="ECO:0000313" key="2">
    <source>
        <dbReference type="EMBL" id="EKC53791.1"/>
    </source>
</evidence>